<protein>
    <recommendedName>
        <fullName evidence="3">STAS domain-containing protein</fullName>
    </recommendedName>
</protein>
<dbReference type="Proteomes" id="UP001296873">
    <property type="component" value="Unassembled WGS sequence"/>
</dbReference>
<keyword evidence="2" id="KW-1185">Reference proteome</keyword>
<reference evidence="1 2" key="1">
    <citation type="journal article" date="2020" name="Microorganisms">
        <title>Osmotic Adaptation and Compatible Solute Biosynthesis of Phototrophic Bacteria as Revealed from Genome Analyses.</title>
        <authorList>
            <person name="Imhoff J.F."/>
            <person name="Rahn T."/>
            <person name="Kunzel S."/>
            <person name="Keller A."/>
            <person name="Neulinger S.C."/>
        </authorList>
    </citation>
    <scope>NUCLEOTIDE SEQUENCE [LARGE SCALE GENOMIC DNA]</scope>
    <source>
        <strain evidence="1 2">DSM 9895</strain>
    </source>
</reference>
<comment type="caution">
    <text evidence="1">The sequence shown here is derived from an EMBL/GenBank/DDBJ whole genome shotgun (WGS) entry which is preliminary data.</text>
</comment>
<evidence type="ECO:0000313" key="1">
    <source>
        <dbReference type="EMBL" id="MBK1670198.1"/>
    </source>
</evidence>
<evidence type="ECO:0000313" key="2">
    <source>
        <dbReference type="Proteomes" id="UP001296873"/>
    </source>
</evidence>
<name>A0ABS1DIS5_9PROT</name>
<accession>A0ABS1DIS5</accession>
<proteinExistence type="predicted"/>
<evidence type="ECO:0008006" key="3">
    <source>
        <dbReference type="Google" id="ProtNLM"/>
    </source>
</evidence>
<sequence length="102" mass="11477">MRLGRVVRVVEVAQPVGVHRVVIGQAYVKGKAAALLLQAFLQARDKGLRRFQPAIEFVGFDPELLGRLQTRGVSEFLNVVESRPFSTQLSRSAFHRFLFLGR</sequence>
<gene>
    <name evidence="1" type="ORF">CKO28_19370</name>
</gene>
<organism evidence="1 2">
    <name type="scientific">Rhodovibrio sodomensis</name>
    <dbReference type="NCBI Taxonomy" id="1088"/>
    <lineage>
        <taxon>Bacteria</taxon>
        <taxon>Pseudomonadati</taxon>
        <taxon>Pseudomonadota</taxon>
        <taxon>Alphaproteobacteria</taxon>
        <taxon>Rhodospirillales</taxon>
        <taxon>Rhodovibrionaceae</taxon>
        <taxon>Rhodovibrio</taxon>
    </lineage>
</organism>
<dbReference type="EMBL" id="NRRL01000080">
    <property type="protein sequence ID" value="MBK1670198.1"/>
    <property type="molecule type" value="Genomic_DNA"/>
</dbReference>